<keyword evidence="2" id="KW-1185">Reference proteome</keyword>
<name>A0ABT7BYU5_9CYAN</name>
<evidence type="ECO:0000313" key="1">
    <source>
        <dbReference type="EMBL" id="MDJ1183621.1"/>
    </source>
</evidence>
<sequence length="110" mass="12674">MKLCYRGLSYEYNPPIVEMGKEHVGGTYRGLEWRFREVRKAPVLQTNLDLKYRGIPYHVGSSQPVTVPVSVSERARELMLQSDRNTKNRQHSMLRRLANEVGCDRPIGAN</sequence>
<accession>A0ABT7BYU5</accession>
<dbReference type="Pfam" id="PF14105">
    <property type="entry name" value="DUF4278"/>
    <property type="match status" value="1"/>
</dbReference>
<dbReference type="Proteomes" id="UP001232992">
    <property type="component" value="Unassembled WGS sequence"/>
</dbReference>
<evidence type="ECO:0000313" key="2">
    <source>
        <dbReference type="Proteomes" id="UP001232992"/>
    </source>
</evidence>
<proteinExistence type="predicted"/>
<dbReference type="InterPro" id="IPR025458">
    <property type="entry name" value="DUF4278"/>
</dbReference>
<organism evidence="1 2">
    <name type="scientific">Roseofilum casamattae BLCC-M143</name>
    <dbReference type="NCBI Taxonomy" id="3022442"/>
    <lineage>
        <taxon>Bacteria</taxon>
        <taxon>Bacillati</taxon>
        <taxon>Cyanobacteriota</taxon>
        <taxon>Cyanophyceae</taxon>
        <taxon>Desertifilales</taxon>
        <taxon>Desertifilaceae</taxon>
        <taxon>Roseofilum</taxon>
        <taxon>Roseofilum casamattae</taxon>
    </lineage>
</organism>
<gene>
    <name evidence="1" type="ORF">PMH09_10460</name>
</gene>
<dbReference type="RefSeq" id="WP_283758274.1">
    <property type="nucleotide sequence ID" value="NZ_JAQOSQ010000009.1"/>
</dbReference>
<dbReference type="EMBL" id="JAQOSQ010000009">
    <property type="protein sequence ID" value="MDJ1183621.1"/>
    <property type="molecule type" value="Genomic_DNA"/>
</dbReference>
<comment type="caution">
    <text evidence="1">The sequence shown here is derived from an EMBL/GenBank/DDBJ whole genome shotgun (WGS) entry which is preliminary data.</text>
</comment>
<protein>
    <submittedName>
        <fullName evidence="1">DUF4278 domain-containing protein</fullName>
    </submittedName>
</protein>
<reference evidence="1 2" key="1">
    <citation type="submission" date="2023-01" db="EMBL/GenBank/DDBJ databases">
        <title>Novel diversity within Roseofilum (Cyanobacteria; Desertifilaceae) from marine benthic mats with descriptions of four novel species.</title>
        <authorList>
            <person name="Wang Y."/>
            <person name="Berthold D.E."/>
            <person name="Hu J."/>
            <person name="Lefler F.W."/>
            <person name="Laughinghouse H.D. IV."/>
        </authorList>
    </citation>
    <scope>NUCLEOTIDE SEQUENCE [LARGE SCALE GENOMIC DNA]</scope>
    <source>
        <strain evidence="1 2">BLCC-M143</strain>
    </source>
</reference>